<dbReference type="PROSITE" id="PS51217">
    <property type="entry name" value="UVRD_HELICASE_CTER"/>
    <property type="match status" value="1"/>
</dbReference>
<comment type="caution">
    <text evidence="19">The sequence shown here is derived from an EMBL/GenBank/DDBJ whole genome shotgun (WGS) entry which is preliminary data.</text>
</comment>
<feature type="binding site" evidence="16">
    <location>
        <begin position="34"/>
        <end position="41"/>
    </location>
    <ligand>
        <name>ATP</name>
        <dbReference type="ChEBI" id="CHEBI:30616"/>
    </ligand>
</feature>
<evidence type="ECO:0000259" key="17">
    <source>
        <dbReference type="PROSITE" id="PS51198"/>
    </source>
</evidence>
<dbReference type="Gene3D" id="3.90.320.10">
    <property type="match status" value="1"/>
</dbReference>
<dbReference type="CDD" id="cd17932">
    <property type="entry name" value="DEXQc_UvrD"/>
    <property type="match status" value="1"/>
</dbReference>
<evidence type="ECO:0000256" key="14">
    <source>
        <dbReference type="ARBA" id="ARBA00034923"/>
    </source>
</evidence>
<dbReference type="Gene3D" id="1.10.486.10">
    <property type="entry name" value="PCRA, domain 4"/>
    <property type="match status" value="1"/>
</dbReference>
<dbReference type="InterPro" id="IPR014017">
    <property type="entry name" value="DNA_helicase_UvrD-like_C"/>
</dbReference>
<evidence type="ECO:0000256" key="4">
    <source>
        <dbReference type="ARBA" id="ARBA00022763"/>
    </source>
</evidence>
<keyword evidence="11" id="KW-0413">Isomerase</keyword>
<keyword evidence="3 16" id="KW-0547">Nucleotide-binding</keyword>
<evidence type="ECO:0000313" key="20">
    <source>
        <dbReference type="Proteomes" id="UP001501410"/>
    </source>
</evidence>
<dbReference type="InterPro" id="IPR011335">
    <property type="entry name" value="Restrct_endonuc-II-like"/>
</dbReference>
<evidence type="ECO:0000256" key="5">
    <source>
        <dbReference type="ARBA" id="ARBA00022801"/>
    </source>
</evidence>
<dbReference type="InterPro" id="IPR027417">
    <property type="entry name" value="P-loop_NTPase"/>
</dbReference>
<dbReference type="Pfam" id="PF12705">
    <property type="entry name" value="PDDEXK_1"/>
    <property type="match status" value="1"/>
</dbReference>
<keyword evidence="8 16" id="KW-0067">ATP-binding</keyword>
<dbReference type="SUPFAM" id="SSF52980">
    <property type="entry name" value="Restriction endonuclease-like"/>
    <property type="match status" value="1"/>
</dbReference>
<evidence type="ECO:0000256" key="13">
    <source>
        <dbReference type="ARBA" id="ARBA00034808"/>
    </source>
</evidence>
<feature type="domain" description="UvrD-like helicase ATP-binding" evidence="17">
    <location>
        <begin position="13"/>
        <end position="340"/>
    </location>
</feature>
<comment type="catalytic activity">
    <reaction evidence="12">
        <text>Couples ATP hydrolysis with the unwinding of duplex DNA by translocating in the 3'-5' direction.</text>
        <dbReference type="EC" id="5.6.2.4"/>
    </reaction>
</comment>
<keyword evidence="9" id="KW-0238">DNA-binding</keyword>
<reference evidence="20" key="1">
    <citation type="journal article" date="2019" name="Int. J. Syst. Evol. Microbiol.">
        <title>The Global Catalogue of Microorganisms (GCM) 10K type strain sequencing project: providing services to taxonomists for standard genome sequencing and annotation.</title>
        <authorList>
            <consortium name="The Broad Institute Genomics Platform"/>
            <consortium name="The Broad Institute Genome Sequencing Center for Infectious Disease"/>
            <person name="Wu L."/>
            <person name="Ma J."/>
        </authorList>
    </citation>
    <scope>NUCLEOTIDE SEQUENCE [LARGE SCALE GENOMIC DNA]</scope>
    <source>
        <strain evidence="20">JCM 31921</strain>
    </source>
</reference>
<keyword evidence="10" id="KW-0234">DNA repair</keyword>
<dbReference type="PROSITE" id="PS51198">
    <property type="entry name" value="UVRD_HELICASE_ATP_BIND"/>
    <property type="match status" value="1"/>
</dbReference>
<keyword evidence="2" id="KW-0540">Nuclease</keyword>
<evidence type="ECO:0000256" key="8">
    <source>
        <dbReference type="ARBA" id="ARBA00022840"/>
    </source>
</evidence>
<dbReference type="EC" id="5.6.2.4" evidence="13"/>
<organism evidence="19 20">
    <name type="scientific">Rurimicrobium arvi</name>
    <dbReference type="NCBI Taxonomy" id="2049916"/>
    <lineage>
        <taxon>Bacteria</taxon>
        <taxon>Pseudomonadati</taxon>
        <taxon>Bacteroidota</taxon>
        <taxon>Chitinophagia</taxon>
        <taxon>Chitinophagales</taxon>
        <taxon>Chitinophagaceae</taxon>
        <taxon>Rurimicrobium</taxon>
    </lineage>
</organism>
<evidence type="ECO:0000259" key="18">
    <source>
        <dbReference type="PROSITE" id="PS51217"/>
    </source>
</evidence>
<evidence type="ECO:0000256" key="9">
    <source>
        <dbReference type="ARBA" id="ARBA00023125"/>
    </source>
</evidence>
<dbReference type="Gene3D" id="3.40.50.300">
    <property type="entry name" value="P-loop containing nucleotide triphosphate hydrolases"/>
    <property type="match status" value="2"/>
</dbReference>
<dbReference type="InterPro" id="IPR038726">
    <property type="entry name" value="PDDEXK_AddAB-type"/>
</dbReference>
<evidence type="ECO:0000256" key="16">
    <source>
        <dbReference type="PROSITE-ProRule" id="PRU00560"/>
    </source>
</evidence>
<dbReference type="SUPFAM" id="SSF52540">
    <property type="entry name" value="P-loop containing nucleoside triphosphate hydrolases"/>
    <property type="match status" value="1"/>
</dbReference>
<dbReference type="PANTHER" id="PTHR11070:SF2">
    <property type="entry name" value="ATP-DEPENDENT DNA HELICASE SRS2"/>
    <property type="match status" value="1"/>
</dbReference>
<evidence type="ECO:0000256" key="12">
    <source>
        <dbReference type="ARBA" id="ARBA00034617"/>
    </source>
</evidence>
<dbReference type="Gene3D" id="1.10.10.160">
    <property type="match status" value="1"/>
</dbReference>
<name>A0ABP8MEI5_9BACT</name>
<dbReference type="GO" id="GO:0004386">
    <property type="term" value="F:helicase activity"/>
    <property type="evidence" value="ECO:0007669"/>
    <property type="project" value="UniProtKB-KW"/>
</dbReference>
<feature type="domain" description="UvrD-like helicase C-terminal" evidence="18">
    <location>
        <begin position="341"/>
        <end position="647"/>
    </location>
</feature>
<dbReference type="RefSeq" id="WP_344822038.1">
    <property type="nucleotide sequence ID" value="NZ_BAABEZ010000002.1"/>
</dbReference>
<evidence type="ECO:0000256" key="2">
    <source>
        <dbReference type="ARBA" id="ARBA00022722"/>
    </source>
</evidence>
<keyword evidence="20" id="KW-1185">Reference proteome</keyword>
<dbReference type="InterPro" id="IPR000212">
    <property type="entry name" value="DNA_helicase_UvrD/REP"/>
</dbReference>
<keyword evidence="5 16" id="KW-0378">Hydrolase</keyword>
<keyword evidence="6 16" id="KW-0347">Helicase</keyword>
<dbReference type="EMBL" id="BAABEZ010000002">
    <property type="protein sequence ID" value="GAA4449366.1"/>
    <property type="molecule type" value="Genomic_DNA"/>
</dbReference>
<protein>
    <recommendedName>
        <fullName evidence="13">DNA 3'-5' helicase</fullName>
        <ecNumber evidence="13">5.6.2.4</ecNumber>
    </recommendedName>
    <alternativeName>
        <fullName evidence="14">DNA 3'-5' helicase II</fullName>
    </alternativeName>
</protein>
<gene>
    <name evidence="19" type="ORF">GCM10023092_03350</name>
</gene>
<comment type="similarity">
    <text evidence="1">Belongs to the helicase family. UvrD subfamily.</text>
</comment>
<evidence type="ECO:0000256" key="7">
    <source>
        <dbReference type="ARBA" id="ARBA00022839"/>
    </source>
</evidence>
<evidence type="ECO:0000256" key="11">
    <source>
        <dbReference type="ARBA" id="ARBA00023235"/>
    </source>
</evidence>
<sequence length="1049" mass="121939">MNMYEENYQERFKKLNERQQEAVTTLDGPVMVLAGPGTGKTEVLGMRIANLLRSEAQVNPQEILCLTYTEEAAYNMRKRLTSIVGAAAQKVNIFTFHGFCNSVIQAHPEEFGYRQMEVVSDLEKNEILRGLLSGLPYGHPMHRIGNSTFMDAVPLSKFFEDMKRENWSSDRIREEIESYLGMLPDDERYIYKRNSGPYKKGDVKQKALDEEKARMQKAEAAAALYDEYNRRLAAAGRYDFADMILWVIDAFRKNTWLLQQYQERFQYILVDEFQDTNGAQNEILNLLLDYWGPEANIFVVGDDDQSIYEFQGARIRNILDFYEKYPTARIIVLTENYRSGQPILDLAMRSILNNEERLINKLNDWKAAGFTLTKDIVAAHPRFRSEEVPQPDVTVYAHIFEEEVMTVERIEALGKSGVPLEEIAVLFAKNRQADNIVALLERKQIPFSIKQGVNVLDEMIPRQVLRIFDYLVHELRKPFSGEHLLFELLHAPYFGIAPFDLARLSLYLAGKEARELNIRHWRQLFSHSMILSTLDLQTLPQILNASAHLDNWIQNMQTLRLPMLVEKIAYDSGMVRWCLAGEQPAWHMQVLNTFFDFVKQNVSVQSTVASFLETIRQMREEKISLRLQRVIRQEKGVQLFTAHSAKGLEFEHVFLIGATSDNWEARKGAGMEYKLPETLTRTNDDQDKQYKVEVARRLFFVAVTRAKKFLHLSYAAAKNDGKPLQQSLFITEILGDLPVQHFTADNETLIQDMASMMNPLQGGVLKLIDRQLMARQLEHFSLSVSAMNKYLRCPVAFYYEQVLCVPSAENDSLAFGTAIHYALERLFIEMQKSPDKQFPPIQDVLNYFRYKMRERELAFTPLQFERRMVHGEEVLRQYYEDRHEQWHKDVMLEKWMQGNVGAAPIKGKIDKIELFEGNTCRVVDYKTGKWRKESKDYLSPPSELQPKGGDYWRQMVFYKLLVESQPYNKLNVTEGSFEYVEQIAEGKYDYKLPVFETDTTLVRQQIEDVYARIKNLEFETGCGEEDCVWCKFAHDYGMKVPRPEPNEDQ</sequence>
<dbReference type="PANTHER" id="PTHR11070">
    <property type="entry name" value="UVRD / RECB / PCRA DNA HELICASE FAMILY MEMBER"/>
    <property type="match status" value="1"/>
</dbReference>
<dbReference type="Pfam" id="PF00580">
    <property type="entry name" value="UvrD-helicase"/>
    <property type="match status" value="1"/>
</dbReference>
<dbReference type="Proteomes" id="UP001501410">
    <property type="component" value="Unassembled WGS sequence"/>
</dbReference>
<evidence type="ECO:0000313" key="19">
    <source>
        <dbReference type="EMBL" id="GAA4449366.1"/>
    </source>
</evidence>
<proteinExistence type="inferred from homology"/>
<dbReference type="InterPro" id="IPR014016">
    <property type="entry name" value="UvrD-like_ATP-bd"/>
</dbReference>
<evidence type="ECO:0000256" key="1">
    <source>
        <dbReference type="ARBA" id="ARBA00009922"/>
    </source>
</evidence>
<keyword evidence="4" id="KW-0227">DNA damage</keyword>
<accession>A0ABP8MEI5</accession>
<evidence type="ECO:0000256" key="15">
    <source>
        <dbReference type="ARBA" id="ARBA00048988"/>
    </source>
</evidence>
<dbReference type="Pfam" id="PF13361">
    <property type="entry name" value="UvrD_C"/>
    <property type="match status" value="2"/>
</dbReference>
<evidence type="ECO:0000256" key="3">
    <source>
        <dbReference type="ARBA" id="ARBA00022741"/>
    </source>
</evidence>
<keyword evidence="7" id="KW-0269">Exonuclease</keyword>
<dbReference type="InterPro" id="IPR013986">
    <property type="entry name" value="DExx_box_DNA_helicase_dom_sf"/>
</dbReference>
<evidence type="ECO:0000256" key="10">
    <source>
        <dbReference type="ARBA" id="ARBA00023204"/>
    </source>
</evidence>
<dbReference type="InterPro" id="IPR011604">
    <property type="entry name" value="PDDEXK-like_dom_sf"/>
</dbReference>
<comment type="catalytic activity">
    <reaction evidence="15">
        <text>ATP + H2O = ADP + phosphate + H(+)</text>
        <dbReference type="Rhea" id="RHEA:13065"/>
        <dbReference type="ChEBI" id="CHEBI:15377"/>
        <dbReference type="ChEBI" id="CHEBI:15378"/>
        <dbReference type="ChEBI" id="CHEBI:30616"/>
        <dbReference type="ChEBI" id="CHEBI:43474"/>
        <dbReference type="ChEBI" id="CHEBI:456216"/>
        <dbReference type="EC" id="5.6.2.4"/>
    </reaction>
</comment>
<evidence type="ECO:0000256" key="6">
    <source>
        <dbReference type="ARBA" id="ARBA00022806"/>
    </source>
</evidence>